<dbReference type="EMBL" id="OAOP01000004">
    <property type="protein sequence ID" value="SNX70335.1"/>
    <property type="molecule type" value="Genomic_DNA"/>
</dbReference>
<dbReference type="PROSITE" id="PS51186">
    <property type="entry name" value="GNAT"/>
    <property type="match status" value="1"/>
</dbReference>
<dbReference type="OrthoDB" id="9811523at2"/>
<dbReference type="GO" id="GO:0008999">
    <property type="term" value="F:protein-N-terminal-alanine acetyltransferase activity"/>
    <property type="evidence" value="ECO:0007669"/>
    <property type="project" value="TreeGrafter"/>
</dbReference>
<name>A0A285CSC8_9BACI</name>
<dbReference type="GO" id="GO:0005737">
    <property type="term" value="C:cytoplasm"/>
    <property type="evidence" value="ECO:0007669"/>
    <property type="project" value="TreeGrafter"/>
</dbReference>
<dbReference type="InterPro" id="IPR016181">
    <property type="entry name" value="Acyl_CoA_acyltransferase"/>
</dbReference>
<evidence type="ECO:0000259" key="1">
    <source>
        <dbReference type="PROSITE" id="PS51186"/>
    </source>
</evidence>
<gene>
    <name evidence="2" type="ORF">SAMN05877753_10457</name>
</gene>
<dbReference type="InterPro" id="IPR051531">
    <property type="entry name" value="N-acetyltransferase"/>
</dbReference>
<dbReference type="PANTHER" id="PTHR43792">
    <property type="entry name" value="GNAT FAMILY, PUTATIVE (AFU_ORTHOLOGUE AFUA_3G00765)-RELATED-RELATED"/>
    <property type="match status" value="1"/>
</dbReference>
<organism evidence="2 3">
    <name type="scientific">Bacillus oleivorans</name>
    <dbReference type="NCBI Taxonomy" id="1448271"/>
    <lineage>
        <taxon>Bacteria</taxon>
        <taxon>Bacillati</taxon>
        <taxon>Bacillota</taxon>
        <taxon>Bacilli</taxon>
        <taxon>Bacillales</taxon>
        <taxon>Bacillaceae</taxon>
        <taxon>Bacillus</taxon>
    </lineage>
</organism>
<evidence type="ECO:0000313" key="3">
    <source>
        <dbReference type="Proteomes" id="UP000219546"/>
    </source>
</evidence>
<dbReference type="AlphaFoldDB" id="A0A285CSC8"/>
<dbReference type="Gene3D" id="3.40.630.30">
    <property type="match status" value="1"/>
</dbReference>
<proteinExistence type="predicted"/>
<dbReference type="PANTHER" id="PTHR43792:SF9">
    <property type="entry name" value="RIBOSOMAL-PROTEIN-ALANINE ACETYLTRANSFERASE"/>
    <property type="match status" value="1"/>
</dbReference>
<sequence>MTLQKEYPPLETKRLYLRELNLEDTPFIFKLYSDETVCKYLYDADLFTTYKEAENFIIWNLDCEGKNHNRWGIMRKADHSMLGTIGFHSWDRVNHIAEIGYDLLSEYWGKGYMTEALEGVIKNGFKIMKLNRIHAYVALNNQRSIQLLEKLHFKKEGIFRDRLFFSGQYHDHYCYSLLKREWK</sequence>
<dbReference type="InterPro" id="IPR000182">
    <property type="entry name" value="GNAT_dom"/>
</dbReference>
<accession>A0A285CSC8</accession>
<keyword evidence="3" id="KW-1185">Reference proteome</keyword>
<protein>
    <submittedName>
        <fullName evidence="2">Ribosomal-protein-alanine N-acetyltransferase</fullName>
    </submittedName>
</protein>
<evidence type="ECO:0000313" key="2">
    <source>
        <dbReference type="EMBL" id="SNX70335.1"/>
    </source>
</evidence>
<dbReference type="Pfam" id="PF13302">
    <property type="entry name" value="Acetyltransf_3"/>
    <property type="match status" value="1"/>
</dbReference>
<dbReference type="SUPFAM" id="SSF55729">
    <property type="entry name" value="Acyl-CoA N-acyltransferases (Nat)"/>
    <property type="match status" value="1"/>
</dbReference>
<reference evidence="2 3" key="1">
    <citation type="submission" date="2017-08" db="EMBL/GenBank/DDBJ databases">
        <authorList>
            <person name="de Groot N.N."/>
        </authorList>
    </citation>
    <scope>NUCLEOTIDE SEQUENCE [LARGE SCALE GENOMIC DNA]</scope>
    <source>
        <strain evidence="2 3">JC228</strain>
    </source>
</reference>
<dbReference type="RefSeq" id="WP_097158467.1">
    <property type="nucleotide sequence ID" value="NZ_JBEPMQ010000010.1"/>
</dbReference>
<keyword evidence="2" id="KW-0808">Transferase</keyword>
<dbReference type="Proteomes" id="UP000219546">
    <property type="component" value="Unassembled WGS sequence"/>
</dbReference>
<feature type="domain" description="N-acetyltransferase" evidence="1">
    <location>
        <begin position="15"/>
        <end position="180"/>
    </location>
</feature>